<evidence type="ECO:0000313" key="2">
    <source>
        <dbReference type="EMBL" id="AVP97954.1"/>
    </source>
</evidence>
<dbReference type="EMBL" id="CP027860">
    <property type="protein sequence ID" value="AVP97954.1"/>
    <property type="molecule type" value="Genomic_DNA"/>
</dbReference>
<keyword evidence="1" id="KW-0472">Membrane</keyword>
<dbReference type="Proteomes" id="UP000241074">
    <property type="component" value="Chromosome"/>
</dbReference>
<keyword evidence="1" id="KW-1133">Transmembrane helix</keyword>
<organism evidence="2 3">
    <name type="scientific">Ahniella affigens</name>
    <dbReference type="NCBI Taxonomy" id="2021234"/>
    <lineage>
        <taxon>Bacteria</taxon>
        <taxon>Pseudomonadati</taxon>
        <taxon>Pseudomonadota</taxon>
        <taxon>Gammaproteobacteria</taxon>
        <taxon>Lysobacterales</taxon>
        <taxon>Rhodanobacteraceae</taxon>
        <taxon>Ahniella</taxon>
    </lineage>
</organism>
<dbReference type="AlphaFoldDB" id="A0A2P1PSZ0"/>
<dbReference type="Pfam" id="PF11391">
    <property type="entry name" value="DUF2798"/>
    <property type="match status" value="1"/>
</dbReference>
<dbReference type="OrthoDB" id="8481133at2"/>
<keyword evidence="3" id="KW-1185">Reference proteome</keyword>
<evidence type="ECO:0000313" key="3">
    <source>
        <dbReference type="Proteomes" id="UP000241074"/>
    </source>
</evidence>
<reference evidence="2 3" key="2">
    <citation type="submission" date="2018-03" db="EMBL/GenBank/DDBJ databases">
        <authorList>
            <person name="Keele B.F."/>
        </authorList>
    </citation>
    <scope>NUCLEOTIDE SEQUENCE [LARGE SCALE GENOMIC DNA]</scope>
    <source>
        <strain evidence="2 3">D13</strain>
    </source>
</reference>
<protein>
    <submittedName>
        <fullName evidence="2">DUF2798 domain-containing protein</fullName>
    </submittedName>
</protein>
<reference evidence="2 3" key="1">
    <citation type="submission" date="2018-03" db="EMBL/GenBank/DDBJ databases">
        <title>Ahniella affigens gen. nov., sp. nov., a gammaproteobacterium isolated from sandy soil near a stream.</title>
        <authorList>
            <person name="Ko Y."/>
            <person name="Kim J.-H."/>
        </authorList>
    </citation>
    <scope>NUCLEOTIDE SEQUENCE [LARGE SCALE GENOMIC DNA]</scope>
    <source>
        <strain evidence="2 3">D13</strain>
    </source>
</reference>
<gene>
    <name evidence="2" type="ORF">C7S18_12410</name>
</gene>
<feature type="transmembrane region" description="Helical" evidence="1">
    <location>
        <begin position="45"/>
        <end position="63"/>
    </location>
</feature>
<dbReference type="KEGG" id="xba:C7S18_12410"/>
<accession>A0A2P1PSZ0</accession>
<feature type="transmembrane region" description="Helical" evidence="1">
    <location>
        <begin position="9"/>
        <end position="33"/>
    </location>
</feature>
<dbReference type="RefSeq" id="WP_106891874.1">
    <property type="nucleotide sequence ID" value="NZ_CP027860.1"/>
</dbReference>
<dbReference type="InterPro" id="IPR021529">
    <property type="entry name" value="DUF2798"/>
</dbReference>
<name>A0A2P1PSZ0_9GAMM</name>
<keyword evidence="1" id="KW-0812">Transmembrane</keyword>
<evidence type="ECO:0000256" key="1">
    <source>
        <dbReference type="SAM" id="Phobius"/>
    </source>
</evidence>
<proteinExistence type="predicted"/>
<sequence length="72" mass="8234">MDRPKFRAVFAFIMAALMVGIVTFTLGAVRIGFGPSWWLVWVQNWLIGWPVAAVSIFLLSPFVRRWTAHLLT</sequence>